<evidence type="ECO:0000259" key="3">
    <source>
        <dbReference type="Pfam" id="PF10370"/>
    </source>
</evidence>
<keyword evidence="4" id="KW-0378">Hydrolase</keyword>
<keyword evidence="1" id="KW-0479">Metal-binding</keyword>
<dbReference type="Gene3D" id="3.90.850.10">
    <property type="entry name" value="Fumarylacetoacetase-like, C-terminal domain"/>
    <property type="match status" value="1"/>
</dbReference>
<dbReference type="Proteomes" id="UP001215216">
    <property type="component" value="Chromosome"/>
</dbReference>
<gene>
    <name evidence="4" type="ORF">P7079_02970</name>
</gene>
<evidence type="ECO:0000256" key="1">
    <source>
        <dbReference type="ARBA" id="ARBA00022723"/>
    </source>
</evidence>
<feature type="domain" description="Rv2993c-like N-terminal" evidence="3">
    <location>
        <begin position="1"/>
        <end position="52"/>
    </location>
</feature>
<evidence type="ECO:0000313" key="4">
    <source>
        <dbReference type="EMBL" id="WFM83955.1"/>
    </source>
</evidence>
<keyword evidence="5" id="KW-1185">Reference proteome</keyword>
<accession>A0ABY8G1D8</accession>
<evidence type="ECO:0000259" key="2">
    <source>
        <dbReference type="Pfam" id="PF01557"/>
    </source>
</evidence>
<dbReference type="Pfam" id="PF01557">
    <property type="entry name" value="FAA_hydrolase"/>
    <property type="match status" value="1"/>
</dbReference>
<protein>
    <submittedName>
        <fullName evidence="4">Fumarylacetoacetate hydrolase family protein</fullName>
        <ecNumber evidence="4">3.7.-.-</ecNumber>
    </submittedName>
</protein>
<dbReference type="EC" id="3.7.-.-" evidence="4"/>
<dbReference type="InterPro" id="IPR018833">
    <property type="entry name" value="Rv2993c-like_N"/>
</dbReference>
<proteinExistence type="predicted"/>
<feature type="domain" description="Fumarylacetoacetase-like C-terminal" evidence="2">
    <location>
        <begin position="73"/>
        <end position="242"/>
    </location>
</feature>
<reference evidence="4 5" key="1">
    <citation type="submission" date="2023-03" db="EMBL/GenBank/DDBJ databases">
        <title>Complete genome of Arcanobacterium canis strain DSM 25104 isolated in 2010 from a canine otitis externa in Germany.</title>
        <authorList>
            <person name="Borowiak M."/>
            <person name="Kreitlow A."/>
            <person name="Malorny B."/>
            <person name="Laemmler C."/>
            <person name="Prenger-Berninghoff E."/>
            <person name="Ploetz M."/>
            <person name="Abdulmawjood A."/>
        </authorList>
    </citation>
    <scope>NUCLEOTIDE SEQUENCE [LARGE SCALE GENOMIC DNA]</scope>
    <source>
        <strain evidence="4 5">DSM 25104</strain>
    </source>
</reference>
<dbReference type="SUPFAM" id="SSF56529">
    <property type="entry name" value="FAH"/>
    <property type="match status" value="1"/>
</dbReference>
<dbReference type="InterPro" id="IPR011234">
    <property type="entry name" value="Fumarylacetoacetase-like_C"/>
</dbReference>
<dbReference type="EMBL" id="CP121208">
    <property type="protein sequence ID" value="WFM83955.1"/>
    <property type="molecule type" value="Genomic_DNA"/>
</dbReference>
<dbReference type="PANTHER" id="PTHR11820:SF7">
    <property type="entry name" value="ACYLPYRUVASE FAHD1, MITOCHONDRIAL"/>
    <property type="match status" value="1"/>
</dbReference>
<dbReference type="RefSeq" id="WP_278013350.1">
    <property type="nucleotide sequence ID" value="NZ_CP121208.1"/>
</dbReference>
<evidence type="ECO:0000313" key="5">
    <source>
        <dbReference type="Proteomes" id="UP001215216"/>
    </source>
</evidence>
<name>A0ABY8G1D8_9ACTO</name>
<dbReference type="Pfam" id="PF10370">
    <property type="entry name" value="Rv2993c-like_N"/>
    <property type="match status" value="1"/>
</dbReference>
<dbReference type="GO" id="GO:0016787">
    <property type="term" value="F:hydrolase activity"/>
    <property type="evidence" value="ECO:0007669"/>
    <property type="project" value="UniProtKB-KW"/>
</dbReference>
<sequence length="243" mass="25425">MKIVRLSLESGPRFGVADDTGNYHIIAGDPIYSGIEQTGKTVRQQEANLVSPMIPRSKVVGVAGNFGQDVDGLTFLKPNTSVVGPDVPITIPAWATSVVVAGSLAVVIKRICKDIEPEHAKDVIFGYTAAIEATDEGALAKGQLTEAKGFDTSLPLGPVIETALDTSGCDITLEVNGEVRASGNTADFTQSVGEIVSRMSKIFTLLPGDVILLGHPGELVPVKAGDEIHLTIEGIGTLRNPVA</sequence>
<organism evidence="4 5">
    <name type="scientific">Arcanobacterium canis</name>
    <dbReference type="NCBI Taxonomy" id="999183"/>
    <lineage>
        <taxon>Bacteria</taxon>
        <taxon>Bacillati</taxon>
        <taxon>Actinomycetota</taxon>
        <taxon>Actinomycetes</taxon>
        <taxon>Actinomycetales</taxon>
        <taxon>Actinomycetaceae</taxon>
        <taxon>Arcanobacterium</taxon>
    </lineage>
</organism>
<dbReference type="InterPro" id="IPR036663">
    <property type="entry name" value="Fumarylacetoacetase_C_sf"/>
</dbReference>
<dbReference type="PANTHER" id="PTHR11820">
    <property type="entry name" value="ACYLPYRUVASE"/>
    <property type="match status" value="1"/>
</dbReference>